<dbReference type="EMBL" id="BAAAQD010000029">
    <property type="protein sequence ID" value="GAA1560355.1"/>
    <property type="molecule type" value="Genomic_DNA"/>
</dbReference>
<reference evidence="2 3" key="1">
    <citation type="journal article" date="2019" name="Int. J. Syst. Evol. Microbiol.">
        <title>The Global Catalogue of Microorganisms (GCM) 10K type strain sequencing project: providing services to taxonomists for standard genome sequencing and annotation.</title>
        <authorList>
            <consortium name="The Broad Institute Genomics Platform"/>
            <consortium name="The Broad Institute Genome Sequencing Center for Infectious Disease"/>
            <person name="Wu L."/>
            <person name="Ma J."/>
        </authorList>
    </citation>
    <scope>NUCLEOTIDE SEQUENCE [LARGE SCALE GENOMIC DNA]</scope>
    <source>
        <strain evidence="2 3">JCM 15933</strain>
    </source>
</reference>
<keyword evidence="3" id="KW-1185">Reference proteome</keyword>
<evidence type="ECO:0000313" key="3">
    <source>
        <dbReference type="Proteomes" id="UP001501470"/>
    </source>
</evidence>
<comment type="caution">
    <text evidence="2">The sequence shown here is derived from an EMBL/GenBank/DDBJ whole genome shotgun (WGS) entry which is preliminary data.</text>
</comment>
<accession>A0ABN2CMW8</accession>
<organism evidence="2 3">
    <name type="scientific">Dactylosporangium maewongense</name>
    <dbReference type="NCBI Taxonomy" id="634393"/>
    <lineage>
        <taxon>Bacteria</taxon>
        <taxon>Bacillati</taxon>
        <taxon>Actinomycetota</taxon>
        <taxon>Actinomycetes</taxon>
        <taxon>Micromonosporales</taxon>
        <taxon>Micromonosporaceae</taxon>
        <taxon>Dactylosporangium</taxon>
    </lineage>
</organism>
<proteinExistence type="predicted"/>
<evidence type="ECO:0000313" key="2">
    <source>
        <dbReference type="EMBL" id="GAA1560355.1"/>
    </source>
</evidence>
<evidence type="ECO:0000256" key="1">
    <source>
        <dbReference type="SAM" id="MobiDB-lite"/>
    </source>
</evidence>
<name>A0ABN2CMW8_9ACTN</name>
<dbReference type="Proteomes" id="UP001501470">
    <property type="component" value="Unassembled WGS sequence"/>
</dbReference>
<gene>
    <name evidence="2" type="ORF">GCM10009827_097000</name>
</gene>
<protein>
    <submittedName>
        <fullName evidence="2">Uncharacterized protein</fullName>
    </submittedName>
</protein>
<feature type="region of interest" description="Disordered" evidence="1">
    <location>
        <begin position="18"/>
        <end position="69"/>
    </location>
</feature>
<sequence length="110" mass="12117">MPLIGGRYRLCDRCLSNGPQERPSSHHVAQLPREALAEHGAAPDPDTADVSVPTTVPRTAPSRLHRRYEPVATPRPVPWALSAGRRRWRPNRRTVATVIAVLATDRADTA</sequence>